<dbReference type="CDD" id="cd00035">
    <property type="entry name" value="ChtBD1"/>
    <property type="match status" value="1"/>
</dbReference>
<keyword evidence="1 4" id="KW-0147">Chitin-binding</keyword>
<evidence type="ECO:0000256" key="1">
    <source>
        <dbReference type="ARBA" id="ARBA00022669"/>
    </source>
</evidence>
<evidence type="ECO:0000313" key="7">
    <source>
        <dbReference type="EnsemblPlants" id="Solyc03g116190.1.1.1"/>
    </source>
</evidence>
<proteinExistence type="predicted"/>
<name>A0A3Q7FU94_SOLLC</name>
<dbReference type="GO" id="GO:0008061">
    <property type="term" value="F:chitin binding"/>
    <property type="evidence" value="ECO:0007669"/>
    <property type="project" value="UniProtKB-UniRule"/>
</dbReference>
<feature type="domain" description="Chitin-binding type-1" evidence="6">
    <location>
        <begin position="39"/>
        <end position="81"/>
    </location>
</feature>
<evidence type="ECO:0000256" key="5">
    <source>
        <dbReference type="SAM" id="SignalP"/>
    </source>
</evidence>
<evidence type="ECO:0000256" key="4">
    <source>
        <dbReference type="PROSITE-ProRule" id="PRU00261"/>
    </source>
</evidence>
<dbReference type="InterPro" id="IPR036861">
    <property type="entry name" value="Endochitinase-like_sf"/>
</dbReference>
<feature type="disulfide bond" evidence="4">
    <location>
        <begin position="75"/>
        <end position="79"/>
    </location>
</feature>
<feature type="disulfide bond" evidence="4">
    <location>
        <begin position="56"/>
        <end position="70"/>
    </location>
</feature>
<feature type="chain" id="PRO_5018617781" description="Chitin-binding type-1 domain-containing protein" evidence="5">
    <location>
        <begin position="20"/>
        <end position="122"/>
    </location>
</feature>
<dbReference type="PANTHER" id="PTHR47849">
    <property type="entry name" value="CHITIN-BINDING LECTIN 1"/>
    <property type="match status" value="1"/>
</dbReference>
<evidence type="ECO:0000259" key="6">
    <source>
        <dbReference type="PROSITE" id="PS50941"/>
    </source>
</evidence>
<dbReference type="Pfam" id="PF00187">
    <property type="entry name" value="Chitin_bind_1"/>
    <property type="match status" value="1"/>
</dbReference>
<dbReference type="OMA" id="ADIVWWI"/>
<keyword evidence="8" id="KW-1185">Reference proteome</keyword>
<reference evidence="7" key="1">
    <citation type="journal article" date="2012" name="Nature">
        <title>The tomato genome sequence provides insights into fleshy fruit evolution.</title>
        <authorList>
            <consortium name="Tomato Genome Consortium"/>
        </authorList>
    </citation>
    <scope>NUCLEOTIDE SEQUENCE [LARGE SCALE GENOMIC DNA]</scope>
    <source>
        <strain evidence="7">cv. Heinz 1706</strain>
    </source>
</reference>
<dbReference type="SUPFAM" id="SSF57016">
    <property type="entry name" value="Plant lectins/antimicrobial peptides"/>
    <property type="match status" value="1"/>
</dbReference>
<keyword evidence="3 4" id="KW-1015">Disulfide bond</keyword>
<organism evidence="7">
    <name type="scientific">Solanum lycopersicum</name>
    <name type="common">Tomato</name>
    <name type="synonym">Lycopersicon esculentum</name>
    <dbReference type="NCBI Taxonomy" id="4081"/>
    <lineage>
        <taxon>Eukaryota</taxon>
        <taxon>Viridiplantae</taxon>
        <taxon>Streptophyta</taxon>
        <taxon>Embryophyta</taxon>
        <taxon>Tracheophyta</taxon>
        <taxon>Spermatophyta</taxon>
        <taxon>Magnoliopsida</taxon>
        <taxon>eudicotyledons</taxon>
        <taxon>Gunneridae</taxon>
        <taxon>Pentapetalae</taxon>
        <taxon>asterids</taxon>
        <taxon>lamiids</taxon>
        <taxon>Solanales</taxon>
        <taxon>Solanaceae</taxon>
        <taxon>Solanoideae</taxon>
        <taxon>Solaneae</taxon>
        <taxon>Solanum</taxon>
        <taxon>Solanum subgen. Lycopersicon</taxon>
    </lineage>
</organism>
<dbReference type="SMART" id="SM00270">
    <property type="entry name" value="ChtBD1"/>
    <property type="match status" value="1"/>
</dbReference>
<dbReference type="PaxDb" id="4081-Solyc03g116190.1.1"/>
<evidence type="ECO:0000256" key="3">
    <source>
        <dbReference type="ARBA" id="ARBA00023157"/>
    </source>
</evidence>
<dbReference type="Proteomes" id="UP000004994">
    <property type="component" value="Chromosome 3"/>
</dbReference>
<dbReference type="InterPro" id="IPR001002">
    <property type="entry name" value="Chitin-bd_1"/>
</dbReference>
<reference evidence="7" key="2">
    <citation type="submission" date="2019-01" db="UniProtKB">
        <authorList>
            <consortium name="EnsemblPlants"/>
        </authorList>
    </citation>
    <scope>IDENTIFICATION</scope>
    <source>
        <strain evidence="7">cv. Heinz 1706</strain>
    </source>
</reference>
<feature type="disulfide bond" evidence="4">
    <location>
        <begin position="51"/>
        <end position="63"/>
    </location>
</feature>
<dbReference type="PANTHER" id="PTHR47849:SF7">
    <property type="entry name" value="CHITIN-BINDING TYPE-1 DOMAIN-CONTAINING PROTEIN"/>
    <property type="match status" value="1"/>
</dbReference>
<evidence type="ECO:0000256" key="2">
    <source>
        <dbReference type="ARBA" id="ARBA00022729"/>
    </source>
</evidence>
<sequence length="122" mass="13982">MMMRITIILAFELLVFTMGSDFDVRKNETLEGIDEPYPSGRCGWQAGGRKCPPKLCCSRHGWCGTERGCCDPDFCQSQCSGTPMPPYIAPFLTARQQPARGMRGIRSFFLNADIVWWIYYYY</sequence>
<protein>
    <recommendedName>
        <fullName evidence="6">Chitin-binding type-1 domain-containing protein</fullName>
    </recommendedName>
</protein>
<dbReference type="Gramene" id="Solyc03g116190.1.1">
    <property type="protein sequence ID" value="Solyc03g116190.1.1.1"/>
    <property type="gene ID" value="Solyc03g116190.1"/>
</dbReference>
<feature type="signal peptide" evidence="5">
    <location>
        <begin position="1"/>
        <end position="19"/>
    </location>
</feature>
<feature type="disulfide bond" evidence="4">
    <location>
        <begin position="42"/>
        <end position="57"/>
    </location>
</feature>
<dbReference type="AlphaFoldDB" id="A0A3Q7FU94"/>
<dbReference type="STRING" id="4081.A0A3Q7FU94"/>
<keyword evidence="2 5" id="KW-0732">Signal</keyword>
<accession>A0A3Q7FU94</accession>
<evidence type="ECO:0000313" key="8">
    <source>
        <dbReference type="Proteomes" id="UP000004994"/>
    </source>
</evidence>
<dbReference type="Gene3D" id="3.30.60.10">
    <property type="entry name" value="Endochitinase-like"/>
    <property type="match status" value="1"/>
</dbReference>
<dbReference type="InParanoid" id="A0A3Q7FU94"/>
<dbReference type="PROSITE" id="PS50941">
    <property type="entry name" value="CHIT_BIND_I_2"/>
    <property type="match status" value="1"/>
</dbReference>
<dbReference type="EnsemblPlants" id="Solyc03g116190.1.1">
    <property type="protein sequence ID" value="Solyc03g116190.1.1.1"/>
    <property type="gene ID" value="Solyc03g116190.1"/>
</dbReference>